<comment type="similarity">
    <text evidence="3 9">Belongs to the TBCA family.</text>
</comment>
<evidence type="ECO:0000256" key="5">
    <source>
        <dbReference type="ARBA" id="ARBA00022490"/>
    </source>
</evidence>
<dbReference type="Pfam" id="PF02970">
    <property type="entry name" value="TBCA"/>
    <property type="match status" value="1"/>
</dbReference>
<dbReference type="GO" id="GO:0007023">
    <property type="term" value="P:post-chaperonin tubulin folding pathway"/>
    <property type="evidence" value="ECO:0007669"/>
    <property type="project" value="UniProtKB-UniRule"/>
</dbReference>
<dbReference type="GO" id="GO:0048487">
    <property type="term" value="F:beta-tubulin binding"/>
    <property type="evidence" value="ECO:0007669"/>
    <property type="project" value="InterPro"/>
</dbReference>
<dbReference type="Gene3D" id="1.20.58.90">
    <property type="match status" value="1"/>
</dbReference>
<feature type="coiled-coil region" evidence="10">
    <location>
        <begin position="30"/>
        <end position="60"/>
    </location>
</feature>
<comment type="function">
    <text evidence="1">Tubulin-folding protein; involved in the early step of the tubulin folding pathway.</text>
</comment>
<dbReference type="FunFam" id="1.20.58.90:FF:000010">
    <property type="entry name" value="Tubulin-specific chaperone A"/>
    <property type="match status" value="1"/>
</dbReference>
<evidence type="ECO:0000313" key="12">
    <source>
        <dbReference type="EMBL" id="GET91641.1"/>
    </source>
</evidence>
<comment type="subcellular location">
    <subcellularLocation>
        <location evidence="2 9">Cytoplasm</location>
        <location evidence="2 9">Cytoskeleton</location>
    </subcellularLocation>
</comment>
<keyword evidence="5 9" id="KW-0963">Cytoplasm</keyword>
<evidence type="ECO:0000256" key="8">
    <source>
        <dbReference type="ARBA" id="ARBA00023212"/>
    </source>
</evidence>
<dbReference type="Proteomes" id="UP000419144">
    <property type="component" value="Unassembled WGS sequence"/>
</dbReference>
<keyword evidence="13" id="KW-1185">Reference proteome</keyword>
<evidence type="ECO:0000256" key="11">
    <source>
        <dbReference type="SAM" id="MobiDB-lite"/>
    </source>
</evidence>
<evidence type="ECO:0000256" key="4">
    <source>
        <dbReference type="ARBA" id="ARBA00015002"/>
    </source>
</evidence>
<dbReference type="VEuPathDB" id="TriTrypDB:LtaPh_3231700"/>
<keyword evidence="8 9" id="KW-0206">Cytoskeleton</keyword>
<keyword evidence="10" id="KW-0175">Coiled coil</keyword>
<gene>
    <name evidence="12" type="ORF">LtaPh_3231700</name>
</gene>
<dbReference type="EMBL" id="BLBS01000049">
    <property type="protein sequence ID" value="GET91641.1"/>
    <property type="molecule type" value="Genomic_DNA"/>
</dbReference>
<feature type="region of interest" description="Disordered" evidence="11">
    <location>
        <begin position="1"/>
        <end position="20"/>
    </location>
</feature>
<keyword evidence="6 9" id="KW-0493">Microtubule</keyword>
<evidence type="ECO:0000256" key="6">
    <source>
        <dbReference type="ARBA" id="ARBA00022701"/>
    </source>
</evidence>
<evidence type="ECO:0000256" key="7">
    <source>
        <dbReference type="ARBA" id="ARBA00023186"/>
    </source>
</evidence>
<dbReference type="PANTHER" id="PTHR21500:SF0">
    <property type="entry name" value="TUBULIN-SPECIFIC CHAPERONE A"/>
    <property type="match status" value="1"/>
</dbReference>
<comment type="caution">
    <text evidence="12">The sequence shown here is derived from an EMBL/GenBank/DDBJ whole genome shotgun (WGS) entry which is preliminary data.</text>
</comment>
<evidence type="ECO:0000256" key="9">
    <source>
        <dbReference type="RuleBase" id="RU364030"/>
    </source>
</evidence>
<protein>
    <recommendedName>
        <fullName evidence="4 9">Tubulin-specific chaperone A</fullName>
    </recommendedName>
</protein>
<dbReference type="SUPFAM" id="SSF46988">
    <property type="entry name" value="Tubulin chaperone cofactor A"/>
    <property type="match status" value="1"/>
</dbReference>
<proteinExistence type="inferred from homology"/>
<evidence type="ECO:0000256" key="1">
    <source>
        <dbReference type="ARBA" id="ARBA00003046"/>
    </source>
</evidence>
<dbReference type="GO" id="GO:0005874">
    <property type="term" value="C:microtubule"/>
    <property type="evidence" value="ECO:0007669"/>
    <property type="project" value="UniProtKB-KW"/>
</dbReference>
<keyword evidence="7 9" id="KW-0143">Chaperone</keyword>
<dbReference type="GO" id="GO:0005829">
    <property type="term" value="C:cytosol"/>
    <property type="evidence" value="ECO:0007669"/>
    <property type="project" value="TreeGrafter"/>
</dbReference>
<name>A0A640KQT3_LEITA</name>
<sequence length="125" mass="14189">MSDSAESTNRFAGNVRQTEAPNEKTLRIKVSALKRTIKDLEFAKREVERELQRLETLRQSDPDRVPQQTMVVDEAQMMVPHSVNRIMTLVKDLSDYLEKEGSTVSNEELLDLARVTITDGQVAIS</sequence>
<organism evidence="12 13">
    <name type="scientific">Leishmania tarentolae</name>
    <name type="common">Sauroleishmania tarentolae</name>
    <dbReference type="NCBI Taxonomy" id="5689"/>
    <lineage>
        <taxon>Eukaryota</taxon>
        <taxon>Discoba</taxon>
        <taxon>Euglenozoa</taxon>
        <taxon>Kinetoplastea</taxon>
        <taxon>Metakinetoplastina</taxon>
        <taxon>Trypanosomatida</taxon>
        <taxon>Trypanosomatidae</taxon>
        <taxon>Leishmaniinae</taxon>
        <taxon>Leishmania</taxon>
        <taxon>lizard Leishmania</taxon>
    </lineage>
</organism>
<dbReference type="InterPro" id="IPR036126">
    <property type="entry name" value="TBCA_sf"/>
</dbReference>
<dbReference type="InterPro" id="IPR004226">
    <property type="entry name" value="TBCA"/>
</dbReference>
<evidence type="ECO:0000256" key="2">
    <source>
        <dbReference type="ARBA" id="ARBA00004245"/>
    </source>
</evidence>
<reference evidence="12" key="1">
    <citation type="submission" date="2019-11" db="EMBL/GenBank/DDBJ databases">
        <title>Leishmania tarentolae CDS.</title>
        <authorList>
            <person name="Goto Y."/>
            <person name="Yamagishi J."/>
        </authorList>
    </citation>
    <scope>NUCLEOTIDE SEQUENCE [LARGE SCALE GENOMIC DNA]</scope>
    <source>
        <strain evidence="12">Parrot Tar II</strain>
    </source>
</reference>
<comment type="subunit">
    <text evidence="9">Supercomplex made of cofactors A to E. Cofactors A and D function by capturing and stabilizing tubulin in a quasi-native conformation. Cofactor E binds to the cofactor D-tubulin complex; interaction with cofactor C then causes the release of tubulin polypeptides that are committed to the native state.</text>
</comment>
<dbReference type="AlphaFoldDB" id="A0A640KQT3"/>
<accession>A0A640KQT3</accession>
<evidence type="ECO:0000313" key="13">
    <source>
        <dbReference type="Proteomes" id="UP000419144"/>
    </source>
</evidence>
<dbReference type="PANTHER" id="PTHR21500">
    <property type="entry name" value="TUBULIN-SPECIFIC CHAPERONE A"/>
    <property type="match status" value="1"/>
</dbReference>
<dbReference type="OrthoDB" id="296187at2759"/>
<dbReference type="GO" id="GO:0007021">
    <property type="term" value="P:tubulin complex assembly"/>
    <property type="evidence" value="ECO:0007669"/>
    <property type="project" value="UniProtKB-UniRule"/>
</dbReference>
<evidence type="ECO:0000256" key="10">
    <source>
        <dbReference type="SAM" id="Coils"/>
    </source>
</evidence>
<evidence type="ECO:0000256" key="3">
    <source>
        <dbReference type="ARBA" id="ARBA00006806"/>
    </source>
</evidence>